<keyword evidence="4 5" id="KW-0472">Membrane</keyword>
<keyword evidence="8" id="KW-1185">Reference proteome</keyword>
<feature type="transmembrane region" description="Helical" evidence="5">
    <location>
        <begin position="276"/>
        <end position="300"/>
    </location>
</feature>
<dbReference type="PANTHER" id="PTHR23501">
    <property type="entry name" value="MAJOR FACILITATOR SUPERFAMILY"/>
    <property type="match status" value="1"/>
</dbReference>
<feature type="transmembrane region" description="Helical" evidence="5">
    <location>
        <begin position="232"/>
        <end position="255"/>
    </location>
</feature>
<dbReference type="EMBL" id="BAABJP010000043">
    <property type="protein sequence ID" value="GAA5169950.1"/>
    <property type="molecule type" value="Genomic_DNA"/>
</dbReference>
<dbReference type="SUPFAM" id="SSF103473">
    <property type="entry name" value="MFS general substrate transporter"/>
    <property type="match status" value="1"/>
</dbReference>
<dbReference type="Pfam" id="PF07690">
    <property type="entry name" value="MFS_1"/>
    <property type="match status" value="1"/>
</dbReference>
<feature type="transmembrane region" description="Helical" evidence="5">
    <location>
        <begin position="209"/>
        <end position="226"/>
    </location>
</feature>
<gene>
    <name evidence="7" type="ORF">GCM10023321_66310</name>
</gene>
<dbReference type="Gene3D" id="1.20.1250.20">
    <property type="entry name" value="MFS general substrate transporter like domains"/>
    <property type="match status" value="1"/>
</dbReference>
<protein>
    <submittedName>
        <fullName evidence="7">MDR family MFS transporter</fullName>
    </submittedName>
</protein>
<evidence type="ECO:0000256" key="1">
    <source>
        <dbReference type="ARBA" id="ARBA00004651"/>
    </source>
</evidence>
<comment type="subcellular location">
    <subcellularLocation>
        <location evidence="1">Cell membrane</location>
        <topology evidence="1">Multi-pass membrane protein</topology>
    </subcellularLocation>
</comment>
<evidence type="ECO:0000313" key="8">
    <source>
        <dbReference type="Proteomes" id="UP001428817"/>
    </source>
</evidence>
<feature type="transmembrane region" description="Helical" evidence="5">
    <location>
        <begin position="343"/>
        <end position="361"/>
    </location>
</feature>
<dbReference type="Gene3D" id="1.20.1720.10">
    <property type="entry name" value="Multidrug resistance protein D"/>
    <property type="match status" value="1"/>
</dbReference>
<feature type="transmembrane region" description="Helical" evidence="5">
    <location>
        <begin position="410"/>
        <end position="431"/>
    </location>
</feature>
<feature type="transmembrane region" description="Helical" evidence="5">
    <location>
        <begin position="501"/>
        <end position="525"/>
    </location>
</feature>
<evidence type="ECO:0000256" key="2">
    <source>
        <dbReference type="ARBA" id="ARBA00022692"/>
    </source>
</evidence>
<dbReference type="CDD" id="cd17502">
    <property type="entry name" value="MFS_Azr1_MDR_like"/>
    <property type="match status" value="1"/>
</dbReference>
<dbReference type="RefSeq" id="WP_185063514.1">
    <property type="nucleotide sequence ID" value="NZ_BAABJP010000043.1"/>
</dbReference>
<dbReference type="PANTHER" id="PTHR23501:SF197">
    <property type="entry name" value="COMD"/>
    <property type="match status" value="1"/>
</dbReference>
<proteinExistence type="predicted"/>
<evidence type="ECO:0000256" key="4">
    <source>
        <dbReference type="ARBA" id="ARBA00023136"/>
    </source>
</evidence>
<name>A0ABP9QZR5_9PSEU</name>
<feature type="transmembrane region" description="Helical" evidence="5">
    <location>
        <begin position="51"/>
        <end position="70"/>
    </location>
</feature>
<dbReference type="InterPro" id="IPR036259">
    <property type="entry name" value="MFS_trans_sf"/>
</dbReference>
<feature type="transmembrane region" description="Helical" evidence="5">
    <location>
        <begin position="312"/>
        <end position="331"/>
    </location>
</feature>
<feature type="transmembrane region" description="Helical" evidence="5">
    <location>
        <begin position="107"/>
        <end position="128"/>
    </location>
</feature>
<evidence type="ECO:0000256" key="5">
    <source>
        <dbReference type="SAM" id="Phobius"/>
    </source>
</evidence>
<sequence>MTDAATPLLSHRQILTIIAGLVVGMFLAALDMNIVATSIRVIADDLNGLTLQAWATTAYLVTSTLTTPLYGKLSDLYGRRPVFLFAIGLFLAGSLTCAFAGSMYQLAVFRAIQGLGGGGLFSLALTILSDIVAPRDRPRYQGYFTAMFAASSVLGPLAGGLLAGQESILGIAGWRWVFLVNLPIGLVALVIVARVLNIPHTRRSRRVDWPGALALALGLVPLLVVAEQGRQWGWGSAASVGCFGIGAVGLVLFVLNERRYGEHALLPLEFFRNRTFGLGTAASMVIGVAMFGSTAALPLYLQIAKGASPTEAGLLTLPMVFGLICMSLTAGRIISRTGRLHRWPLLGVTLMIAGLGLLAAVDAHTSFRWVAVFMALFGMGLGASTQPIGLAVQSAMPVTSLGVATSSVTFFRQVGGTLGTAVFLSILFGTVSGKITEAFRATAGSPDLAAALADPSVRADPVDRPILDAVASGTPGSVSLDDTSFLNHLDPRLAQPFLDGFAASMSLTFATGAAVLVLAWTLVLLMPEVPLRAKSALELRRDAEHPHPADSVP</sequence>
<organism evidence="7 8">
    <name type="scientific">Pseudonocardia eucalypti</name>
    <dbReference type="NCBI Taxonomy" id="648755"/>
    <lineage>
        <taxon>Bacteria</taxon>
        <taxon>Bacillati</taxon>
        <taxon>Actinomycetota</taxon>
        <taxon>Actinomycetes</taxon>
        <taxon>Pseudonocardiales</taxon>
        <taxon>Pseudonocardiaceae</taxon>
        <taxon>Pseudonocardia</taxon>
    </lineage>
</organism>
<feature type="domain" description="Major facilitator superfamily (MFS) profile" evidence="6">
    <location>
        <begin position="17"/>
        <end position="530"/>
    </location>
</feature>
<feature type="transmembrane region" description="Helical" evidence="5">
    <location>
        <begin position="140"/>
        <end position="164"/>
    </location>
</feature>
<feature type="transmembrane region" description="Helical" evidence="5">
    <location>
        <begin position="14"/>
        <end position="39"/>
    </location>
</feature>
<keyword evidence="3 5" id="KW-1133">Transmembrane helix</keyword>
<feature type="transmembrane region" description="Helical" evidence="5">
    <location>
        <begin position="367"/>
        <end position="390"/>
    </location>
</feature>
<feature type="transmembrane region" description="Helical" evidence="5">
    <location>
        <begin position="82"/>
        <end position="101"/>
    </location>
</feature>
<comment type="caution">
    <text evidence="7">The sequence shown here is derived from an EMBL/GenBank/DDBJ whole genome shotgun (WGS) entry which is preliminary data.</text>
</comment>
<dbReference type="InterPro" id="IPR011701">
    <property type="entry name" value="MFS"/>
</dbReference>
<evidence type="ECO:0000313" key="7">
    <source>
        <dbReference type="EMBL" id="GAA5169950.1"/>
    </source>
</evidence>
<keyword evidence="2 5" id="KW-0812">Transmembrane</keyword>
<accession>A0ABP9QZR5</accession>
<evidence type="ECO:0000256" key="3">
    <source>
        <dbReference type="ARBA" id="ARBA00022989"/>
    </source>
</evidence>
<feature type="transmembrane region" description="Helical" evidence="5">
    <location>
        <begin position="176"/>
        <end position="197"/>
    </location>
</feature>
<dbReference type="Proteomes" id="UP001428817">
    <property type="component" value="Unassembled WGS sequence"/>
</dbReference>
<reference evidence="8" key="1">
    <citation type="journal article" date="2019" name="Int. J. Syst. Evol. Microbiol.">
        <title>The Global Catalogue of Microorganisms (GCM) 10K type strain sequencing project: providing services to taxonomists for standard genome sequencing and annotation.</title>
        <authorList>
            <consortium name="The Broad Institute Genomics Platform"/>
            <consortium name="The Broad Institute Genome Sequencing Center for Infectious Disease"/>
            <person name="Wu L."/>
            <person name="Ma J."/>
        </authorList>
    </citation>
    <scope>NUCLEOTIDE SEQUENCE [LARGE SCALE GENOMIC DNA]</scope>
    <source>
        <strain evidence="8">JCM 18303</strain>
    </source>
</reference>
<evidence type="ECO:0000259" key="6">
    <source>
        <dbReference type="PROSITE" id="PS50850"/>
    </source>
</evidence>
<dbReference type="InterPro" id="IPR020846">
    <property type="entry name" value="MFS_dom"/>
</dbReference>
<dbReference type="PROSITE" id="PS50850">
    <property type="entry name" value="MFS"/>
    <property type="match status" value="1"/>
</dbReference>